<dbReference type="AlphaFoldDB" id="A0A1A7ZAF9"/>
<proteinExistence type="predicted"/>
<name>A0A1A7ZAF9_NOTFU</name>
<sequence>LNDSLIKAQACGNASLGVNIISIYVCLLGRPIRNCSGVVLLLSL</sequence>
<accession>A0A1A7ZAF9</accession>
<reference evidence="1" key="1">
    <citation type="submission" date="2016-05" db="EMBL/GenBank/DDBJ databases">
        <authorList>
            <person name="Lavstsen T."/>
            <person name="Jespersen J.S."/>
        </authorList>
    </citation>
    <scope>NUCLEOTIDE SEQUENCE</scope>
    <source>
        <tissue evidence="1">Brain</tissue>
    </source>
</reference>
<evidence type="ECO:0000313" key="1">
    <source>
        <dbReference type="EMBL" id="SBP39594.1"/>
    </source>
</evidence>
<feature type="non-terminal residue" evidence="1">
    <location>
        <position position="1"/>
    </location>
</feature>
<feature type="non-terminal residue" evidence="1">
    <location>
        <position position="44"/>
    </location>
</feature>
<dbReference type="EMBL" id="HADY01001109">
    <property type="protein sequence ID" value="SBP39594.1"/>
    <property type="molecule type" value="Transcribed_RNA"/>
</dbReference>
<organism evidence="1">
    <name type="scientific">Nothobranchius furzeri</name>
    <name type="common">Turquoise killifish</name>
    <dbReference type="NCBI Taxonomy" id="105023"/>
    <lineage>
        <taxon>Eukaryota</taxon>
        <taxon>Metazoa</taxon>
        <taxon>Chordata</taxon>
        <taxon>Craniata</taxon>
        <taxon>Vertebrata</taxon>
        <taxon>Euteleostomi</taxon>
        <taxon>Actinopterygii</taxon>
        <taxon>Neopterygii</taxon>
        <taxon>Teleostei</taxon>
        <taxon>Neoteleostei</taxon>
        <taxon>Acanthomorphata</taxon>
        <taxon>Ovalentaria</taxon>
        <taxon>Atherinomorphae</taxon>
        <taxon>Cyprinodontiformes</taxon>
        <taxon>Nothobranchiidae</taxon>
        <taxon>Nothobranchius</taxon>
    </lineage>
</organism>
<gene>
    <name evidence="1" type="primary">BX005380.2</name>
</gene>
<reference evidence="1" key="2">
    <citation type="submission" date="2016-06" db="EMBL/GenBank/DDBJ databases">
        <title>The genome of a short-lived fish provides insights into sex chromosome evolution and the genetic control of aging.</title>
        <authorList>
            <person name="Reichwald K."/>
            <person name="Felder M."/>
            <person name="Petzold A."/>
            <person name="Koch P."/>
            <person name="Groth M."/>
            <person name="Platzer M."/>
        </authorList>
    </citation>
    <scope>NUCLEOTIDE SEQUENCE</scope>
    <source>
        <tissue evidence="1">Brain</tissue>
    </source>
</reference>
<protein>
    <submittedName>
        <fullName evidence="1">Uncharacterized protein</fullName>
    </submittedName>
</protein>